<feature type="domain" description="NlpC/P60" evidence="6">
    <location>
        <begin position="34"/>
        <end position="150"/>
    </location>
</feature>
<dbReference type="EMBL" id="AP024718">
    <property type="protein sequence ID" value="BCX89104.1"/>
    <property type="molecule type" value="Genomic_DNA"/>
</dbReference>
<sequence>MRQRIQAHLMGLGILASVLGGCAAHPSRPAASATHLGARIAAIALRYQGVPYRYGGNDPSGFDCSGLVQFTHRRFGLDVPRAARQQWRHARKIPAGALQPGDLLFFRPARKGWHVGDGNFVHAPSRGKRVRTTRLNRYWWRHFIGAGRYW</sequence>
<evidence type="ECO:0000256" key="1">
    <source>
        <dbReference type="ARBA" id="ARBA00007074"/>
    </source>
</evidence>
<evidence type="ECO:0000259" key="6">
    <source>
        <dbReference type="PROSITE" id="PS51935"/>
    </source>
</evidence>
<dbReference type="Gene3D" id="3.90.1720.10">
    <property type="entry name" value="endopeptidase domain like (from Nostoc punctiforme)"/>
    <property type="match status" value="1"/>
</dbReference>
<name>A0AAU9C779_9GAMM</name>
<proteinExistence type="inferred from homology"/>
<dbReference type="Proteomes" id="UP001321450">
    <property type="component" value="Chromosome"/>
</dbReference>
<reference evidence="8" key="1">
    <citation type="journal article" date="2024" name="Int. J. Syst. Evol. Microbiol.">
        <title>Methylomarinovum tepidoasis sp. nov., a moderately thermophilic methanotroph of the family Methylothermaceae isolated from a deep-sea hydrothermal field.</title>
        <authorList>
            <person name="Hirayama H."/>
            <person name="Takaki Y."/>
            <person name="Abe M."/>
            <person name="Miyazaki M."/>
            <person name="Uematsu K."/>
            <person name="Matsui Y."/>
            <person name="Takai K."/>
        </authorList>
    </citation>
    <scope>NUCLEOTIDE SEQUENCE [LARGE SCALE GENOMIC DNA]</scope>
    <source>
        <strain evidence="8">IN45</strain>
    </source>
</reference>
<evidence type="ECO:0000313" key="7">
    <source>
        <dbReference type="EMBL" id="BCX89104.1"/>
    </source>
</evidence>
<evidence type="ECO:0000313" key="8">
    <source>
        <dbReference type="Proteomes" id="UP001321450"/>
    </source>
</evidence>
<dbReference type="PROSITE" id="PS51257">
    <property type="entry name" value="PROKAR_LIPOPROTEIN"/>
    <property type="match status" value="1"/>
</dbReference>
<dbReference type="AlphaFoldDB" id="A0AAU9C779"/>
<dbReference type="Pfam" id="PF00877">
    <property type="entry name" value="NLPC_P60"/>
    <property type="match status" value="1"/>
</dbReference>
<dbReference type="InterPro" id="IPR051202">
    <property type="entry name" value="Peptidase_C40"/>
</dbReference>
<dbReference type="PROSITE" id="PS51935">
    <property type="entry name" value="NLPC_P60"/>
    <property type="match status" value="1"/>
</dbReference>
<dbReference type="GO" id="GO:0008234">
    <property type="term" value="F:cysteine-type peptidase activity"/>
    <property type="evidence" value="ECO:0007669"/>
    <property type="project" value="UniProtKB-KW"/>
</dbReference>
<dbReference type="InterPro" id="IPR000064">
    <property type="entry name" value="NLP_P60_dom"/>
</dbReference>
<evidence type="ECO:0000256" key="5">
    <source>
        <dbReference type="SAM" id="SignalP"/>
    </source>
</evidence>
<keyword evidence="7" id="KW-0449">Lipoprotein</keyword>
<comment type="similarity">
    <text evidence="1">Belongs to the peptidase C40 family.</text>
</comment>
<dbReference type="KEGG" id="meiy:MIN45_P1474"/>
<dbReference type="SUPFAM" id="SSF54001">
    <property type="entry name" value="Cysteine proteinases"/>
    <property type="match status" value="1"/>
</dbReference>
<feature type="chain" id="PRO_5043964447" evidence="5">
    <location>
        <begin position="24"/>
        <end position="150"/>
    </location>
</feature>
<dbReference type="PANTHER" id="PTHR47053:SF1">
    <property type="entry name" value="MUREIN DD-ENDOPEPTIDASE MEPH-RELATED"/>
    <property type="match status" value="1"/>
</dbReference>
<dbReference type="GO" id="GO:0006508">
    <property type="term" value="P:proteolysis"/>
    <property type="evidence" value="ECO:0007669"/>
    <property type="project" value="UniProtKB-KW"/>
</dbReference>
<keyword evidence="5" id="KW-0732">Signal</keyword>
<accession>A0AAU9C779</accession>
<keyword evidence="3" id="KW-0378">Hydrolase</keyword>
<dbReference type="InterPro" id="IPR038765">
    <property type="entry name" value="Papain-like_cys_pep_sf"/>
</dbReference>
<dbReference type="PANTHER" id="PTHR47053">
    <property type="entry name" value="MUREIN DD-ENDOPEPTIDASE MEPH-RELATED"/>
    <property type="match status" value="1"/>
</dbReference>
<protein>
    <submittedName>
        <fullName evidence="7">Probable lipoprotein NlpC</fullName>
    </submittedName>
</protein>
<organism evidence="7 8">
    <name type="scientific">Methylomarinovum tepidoasis</name>
    <dbReference type="NCBI Taxonomy" id="2840183"/>
    <lineage>
        <taxon>Bacteria</taxon>
        <taxon>Pseudomonadati</taxon>
        <taxon>Pseudomonadota</taxon>
        <taxon>Gammaproteobacteria</taxon>
        <taxon>Methylococcales</taxon>
        <taxon>Methylothermaceae</taxon>
        <taxon>Methylomarinovum</taxon>
    </lineage>
</organism>
<keyword evidence="2" id="KW-0645">Protease</keyword>
<evidence type="ECO:0000256" key="4">
    <source>
        <dbReference type="ARBA" id="ARBA00022807"/>
    </source>
</evidence>
<keyword evidence="8" id="KW-1185">Reference proteome</keyword>
<keyword evidence="4" id="KW-0788">Thiol protease</keyword>
<gene>
    <name evidence="7" type="ORF">MIN45_P1474</name>
</gene>
<feature type="signal peptide" evidence="5">
    <location>
        <begin position="1"/>
        <end position="23"/>
    </location>
</feature>
<evidence type="ECO:0000256" key="3">
    <source>
        <dbReference type="ARBA" id="ARBA00022801"/>
    </source>
</evidence>
<dbReference type="RefSeq" id="WP_286291381.1">
    <property type="nucleotide sequence ID" value="NZ_AP024718.1"/>
</dbReference>
<evidence type="ECO:0000256" key="2">
    <source>
        <dbReference type="ARBA" id="ARBA00022670"/>
    </source>
</evidence>